<reference evidence="1 2" key="1">
    <citation type="submission" date="2020-10" db="EMBL/GenBank/DDBJ databases">
        <title>Connecting structure to function with the recovery of over 1000 high-quality activated sludge metagenome-assembled genomes encoding full-length rRNA genes using long-read sequencing.</title>
        <authorList>
            <person name="Singleton C.M."/>
            <person name="Petriglieri F."/>
            <person name="Kristensen J.M."/>
            <person name="Kirkegaard R.H."/>
            <person name="Michaelsen T.Y."/>
            <person name="Andersen M.H."/>
            <person name="Karst S.M."/>
            <person name="Dueholm M.S."/>
            <person name="Nielsen P.H."/>
            <person name="Albertsen M."/>
        </authorList>
    </citation>
    <scope>NUCLEOTIDE SEQUENCE [LARGE SCALE GENOMIC DNA]</scope>
    <source>
        <strain evidence="1">Ribe_18-Q3-R11-54_MAXAC.273</strain>
    </source>
</reference>
<comment type="caution">
    <text evidence="1">The sequence shown here is derived from an EMBL/GenBank/DDBJ whole genome shotgun (WGS) entry which is preliminary data.</text>
</comment>
<gene>
    <name evidence="1" type="ORF">IPP15_24100</name>
</gene>
<dbReference type="SUPFAM" id="SSF52317">
    <property type="entry name" value="Class I glutamine amidotransferase-like"/>
    <property type="match status" value="1"/>
</dbReference>
<dbReference type="Gene3D" id="3.40.50.880">
    <property type="match status" value="1"/>
</dbReference>
<accession>A0A9D7T179</accession>
<evidence type="ECO:0000313" key="1">
    <source>
        <dbReference type="EMBL" id="MBK9985385.1"/>
    </source>
</evidence>
<organism evidence="1 2">
    <name type="scientific">Candidatus Opimibacter skivensis</name>
    <dbReference type="NCBI Taxonomy" id="2982028"/>
    <lineage>
        <taxon>Bacteria</taxon>
        <taxon>Pseudomonadati</taxon>
        <taxon>Bacteroidota</taxon>
        <taxon>Saprospiria</taxon>
        <taxon>Saprospirales</taxon>
        <taxon>Saprospiraceae</taxon>
        <taxon>Candidatus Opimibacter</taxon>
    </lineage>
</organism>
<evidence type="ECO:0000313" key="2">
    <source>
        <dbReference type="Proteomes" id="UP000808337"/>
    </source>
</evidence>
<sequence length="138" mass="15881">MELNEPFYGADFRKYEVISPDENKLTQLGAVITAIERTEPDSIAEKALMAIRFSKEWFGTQFHPEAHPDGMLMYLRRRDKKEMILRTYGSNTYEEMMHNAIHPERLTATRDHILPGFINGAIDHVMAFSDPQPLVVNG</sequence>
<dbReference type="EMBL" id="JADKGY010000035">
    <property type="protein sequence ID" value="MBK9985385.1"/>
    <property type="molecule type" value="Genomic_DNA"/>
</dbReference>
<protein>
    <submittedName>
        <fullName evidence="1">Uncharacterized protein</fullName>
    </submittedName>
</protein>
<dbReference type="Proteomes" id="UP000808337">
    <property type="component" value="Unassembled WGS sequence"/>
</dbReference>
<dbReference type="InterPro" id="IPR029062">
    <property type="entry name" value="Class_I_gatase-like"/>
</dbReference>
<proteinExistence type="predicted"/>
<name>A0A9D7T179_9BACT</name>
<dbReference type="AlphaFoldDB" id="A0A9D7T179"/>